<protein>
    <submittedName>
        <fullName evidence="11">Peptidase family m13 domain-containing protein</fullName>
    </submittedName>
</protein>
<evidence type="ECO:0000259" key="9">
    <source>
        <dbReference type="Pfam" id="PF01431"/>
    </source>
</evidence>
<keyword evidence="5" id="KW-0378">Hydrolase</keyword>
<accession>A0AAD4QU22</accession>
<proteinExistence type="inferred from homology"/>
<reference evidence="11" key="1">
    <citation type="submission" date="2022-01" db="EMBL/GenBank/DDBJ databases">
        <title>Genome Sequence Resource for Two Populations of Ditylenchus destructor, the Migratory Endoparasitic Phytonematode.</title>
        <authorList>
            <person name="Zhang H."/>
            <person name="Lin R."/>
            <person name="Xie B."/>
        </authorList>
    </citation>
    <scope>NUCLEOTIDE SEQUENCE</scope>
    <source>
        <strain evidence="11">BazhouSP</strain>
    </source>
</reference>
<dbReference type="InterPro" id="IPR000718">
    <property type="entry name" value="Peptidase_M13"/>
</dbReference>
<comment type="similarity">
    <text evidence="2">Belongs to the peptidase M13 family.</text>
</comment>
<dbReference type="EMBL" id="JAKKPZ010000426">
    <property type="protein sequence ID" value="KAI1695227.1"/>
    <property type="molecule type" value="Genomic_DNA"/>
</dbReference>
<dbReference type="GO" id="GO:0005886">
    <property type="term" value="C:plasma membrane"/>
    <property type="evidence" value="ECO:0007669"/>
    <property type="project" value="TreeGrafter"/>
</dbReference>
<dbReference type="PROSITE" id="PS51885">
    <property type="entry name" value="NEPRILYSIN"/>
    <property type="match status" value="1"/>
</dbReference>
<keyword evidence="12" id="KW-1185">Reference proteome</keyword>
<evidence type="ECO:0000256" key="6">
    <source>
        <dbReference type="ARBA" id="ARBA00022833"/>
    </source>
</evidence>
<evidence type="ECO:0000256" key="7">
    <source>
        <dbReference type="ARBA" id="ARBA00023049"/>
    </source>
</evidence>
<dbReference type="Gene3D" id="1.10.1380.10">
    <property type="entry name" value="Neutral endopeptidase , domain2"/>
    <property type="match status" value="1"/>
</dbReference>
<dbReference type="InterPro" id="IPR024079">
    <property type="entry name" value="MetalloPept_cat_dom_sf"/>
</dbReference>
<organism evidence="11 12">
    <name type="scientific">Ditylenchus destructor</name>
    <dbReference type="NCBI Taxonomy" id="166010"/>
    <lineage>
        <taxon>Eukaryota</taxon>
        <taxon>Metazoa</taxon>
        <taxon>Ecdysozoa</taxon>
        <taxon>Nematoda</taxon>
        <taxon>Chromadorea</taxon>
        <taxon>Rhabditida</taxon>
        <taxon>Tylenchina</taxon>
        <taxon>Tylenchomorpha</taxon>
        <taxon>Sphaerularioidea</taxon>
        <taxon>Anguinidae</taxon>
        <taxon>Anguininae</taxon>
        <taxon>Ditylenchus</taxon>
    </lineage>
</organism>
<keyword evidence="3" id="KW-0645">Protease</keyword>
<evidence type="ECO:0000256" key="4">
    <source>
        <dbReference type="ARBA" id="ARBA00022723"/>
    </source>
</evidence>
<evidence type="ECO:0000256" key="8">
    <source>
        <dbReference type="SAM" id="SignalP"/>
    </source>
</evidence>
<dbReference type="InterPro" id="IPR008753">
    <property type="entry name" value="Peptidase_M13_N"/>
</dbReference>
<keyword evidence="8" id="KW-0732">Signal</keyword>
<evidence type="ECO:0000256" key="3">
    <source>
        <dbReference type="ARBA" id="ARBA00022670"/>
    </source>
</evidence>
<keyword evidence="4" id="KW-0479">Metal-binding</keyword>
<name>A0AAD4QU22_9BILA</name>
<evidence type="ECO:0000256" key="5">
    <source>
        <dbReference type="ARBA" id="ARBA00022801"/>
    </source>
</evidence>
<dbReference type="GO" id="GO:0016485">
    <property type="term" value="P:protein processing"/>
    <property type="evidence" value="ECO:0007669"/>
    <property type="project" value="TreeGrafter"/>
</dbReference>
<dbReference type="GO" id="GO:0004222">
    <property type="term" value="F:metalloendopeptidase activity"/>
    <property type="evidence" value="ECO:0007669"/>
    <property type="project" value="InterPro"/>
</dbReference>
<evidence type="ECO:0000313" key="11">
    <source>
        <dbReference type="EMBL" id="KAI1695227.1"/>
    </source>
</evidence>
<evidence type="ECO:0000256" key="1">
    <source>
        <dbReference type="ARBA" id="ARBA00001947"/>
    </source>
</evidence>
<keyword evidence="7" id="KW-0482">Metalloprotease</keyword>
<evidence type="ECO:0000313" key="12">
    <source>
        <dbReference type="Proteomes" id="UP001201812"/>
    </source>
</evidence>
<feature type="chain" id="PRO_5042192002" evidence="8">
    <location>
        <begin position="26"/>
        <end position="707"/>
    </location>
</feature>
<feature type="domain" description="Peptidase M13 C-terminal" evidence="9">
    <location>
        <begin position="492"/>
        <end position="640"/>
    </location>
</feature>
<sequence length="707" mass="81466">MVKLFHKFCVGAFLIQILTLLCIEGHKTEHLDHPAHSIGDKNILEICKNPYEYVCGDFDQKSKVGNDGFFSKYHGLKEEADKQVIDILGSSSDDSSLPVLNQARYLYKSCIDMKSRNENKSAVLLEHLSSLKGISYKNDPTKWMIKAFPTHPFYQIQLDIGVGPQFLDFIKIFNISIIQSPSMFEKLDTPYLEVYKAFMEKVLKTLIADDKTNKVFPKLKPAYVKTEVERRIKNVMTIETLLERHRINYTVDDNLTLGTVTVGDIKWLELFKVSYPDVKVITVKDKKVNVNLTSSTRRLIYYLEEQELSDYLEWKVIADYVKHLDERYISHYQNTLGLVTVYPITGLPVEPLSTTENCKEITLEFLPHLVDRLYVNKLENNGDLQEIKNDVKKLFSKLRMKLLENIKSSNVLVGKVKDEAISLVENVTPTMGHFDIILENEKLNQMYESYDLTPKMSYLEMFFRLKILHYKNEQRFLRMQGGYYLHSFQIGAHYMYALNIIQLRANLFHPPLYSLHWHLSLNMGGLVWLMAHEISHAIDSITQIISRNQKTIETLHASDLKKSKENMEKNRQCFVEVYGNTKEQGERTANENIADYVGLQLAYEVAEESFGPLWKSTERPKTDKKIPGLETFTNEQLMLINVLHGKSWLYKSNIRFELGAWWGNSAKSKEGLAEVCRGPFRLVPTSVATPPLRMLGGASGGARRVPE</sequence>
<evidence type="ECO:0000256" key="2">
    <source>
        <dbReference type="ARBA" id="ARBA00007357"/>
    </source>
</evidence>
<feature type="signal peptide" evidence="8">
    <location>
        <begin position="1"/>
        <end position="25"/>
    </location>
</feature>
<dbReference type="PANTHER" id="PTHR11733:SF133">
    <property type="entry name" value="PHOSPHATE-REGULATING NEUTRAL ENDOPEPTIDASE PHEX"/>
    <property type="match status" value="1"/>
</dbReference>
<dbReference type="InterPro" id="IPR042089">
    <property type="entry name" value="Peptidase_M13_dom_2"/>
</dbReference>
<dbReference type="Proteomes" id="UP001201812">
    <property type="component" value="Unassembled WGS sequence"/>
</dbReference>
<dbReference type="Gene3D" id="3.40.390.10">
    <property type="entry name" value="Collagenase (Catalytic Domain)"/>
    <property type="match status" value="1"/>
</dbReference>
<dbReference type="AlphaFoldDB" id="A0AAD4QU22"/>
<dbReference type="GO" id="GO:0046872">
    <property type="term" value="F:metal ion binding"/>
    <property type="evidence" value="ECO:0007669"/>
    <property type="project" value="UniProtKB-KW"/>
</dbReference>
<feature type="domain" description="Peptidase M13 N-terminal" evidence="10">
    <location>
        <begin position="47"/>
        <end position="432"/>
    </location>
</feature>
<gene>
    <name evidence="11" type="ORF">DdX_19698</name>
</gene>
<dbReference type="InterPro" id="IPR018497">
    <property type="entry name" value="Peptidase_M13_C"/>
</dbReference>
<comment type="caution">
    <text evidence="11">The sequence shown here is derived from an EMBL/GenBank/DDBJ whole genome shotgun (WGS) entry which is preliminary data.</text>
</comment>
<dbReference type="SUPFAM" id="SSF55486">
    <property type="entry name" value="Metalloproteases ('zincins'), catalytic domain"/>
    <property type="match status" value="1"/>
</dbReference>
<comment type="cofactor">
    <cofactor evidence="1">
        <name>Zn(2+)</name>
        <dbReference type="ChEBI" id="CHEBI:29105"/>
    </cofactor>
</comment>
<dbReference type="Pfam" id="PF05649">
    <property type="entry name" value="Peptidase_M13_N"/>
    <property type="match status" value="1"/>
</dbReference>
<evidence type="ECO:0000259" key="10">
    <source>
        <dbReference type="Pfam" id="PF05649"/>
    </source>
</evidence>
<dbReference type="Pfam" id="PF01431">
    <property type="entry name" value="Peptidase_M13"/>
    <property type="match status" value="1"/>
</dbReference>
<keyword evidence="6" id="KW-0862">Zinc</keyword>
<dbReference type="PANTHER" id="PTHR11733">
    <property type="entry name" value="ZINC METALLOPROTEASE FAMILY M13 NEPRILYSIN-RELATED"/>
    <property type="match status" value="1"/>
</dbReference>